<feature type="compositionally biased region" description="Acidic residues" evidence="2">
    <location>
        <begin position="416"/>
        <end position="439"/>
    </location>
</feature>
<keyword evidence="3" id="KW-0812">Transmembrane</keyword>
<dbReference type="PANTHER" id="PTHR16674">
    <property type="entry name" value="B-LYMPHOCYTE ANTIGEN CD19"/>
    <property type="match status" value="1"/>
</dbReference>
<accession>A0A8C4Y9H9</accession>
<dbReference type="GO" id="GO:0009897">
    <property type="term" value="C:external side of plasma membrane"/>
    <property type="evidence" value="ECO:0007669"/>
    <property type="project" value="TreeGrafter"/>
</dbReference>
<name>A0A8C4Y9H9_9SAUR</name>
<keyword evidence="1" id="KW-0393">Immunoglobulin domain</keyword>
<evidence type="ECO:0000256" key="2">
    <source>
        <dbReference type="SAM" id="MobiDB-lite"/>
    </source>
</evidence>
<feature type="region of interest" description="Disordered" evidence="2">
    <location>
        <begin position="398"/>
        <end position="451"/>
    </location>
</feature>
<evidence type="ECO:0000313" key="7">
    <source>
        <dbReference type="Proteomes" id="UP000694390"/>
    </source>
</evidence>
<evidence type="ECO:0000256" key="4">
    <source>
        <dbReference type="SAM" id="SignalP"/>
    </source>
</evidence>
<dbReference type="OrthoDB" id="9449216at2759"/>
<feature type="region of interest" description="Disordered" evidence="2">
    <location>
        <begin position="530"/>
        <end position="551"/>
    </location>
</feature>
<keyword evidence="3" id="KW-1133">Transmembrane helix</keyword>
<sequence>MAQELGCLLLLTLLGWVAAARIGGPPRQGETARRVSATELKAAVLPCGGTGALYGDPPTQLSLSWLWRGPQGQELLSLNVTLGEPPSRTRMGIGAQGSLVLPNVSTLDAGVYSCQWDGDSGGNVLLNVPGSREHYISGTQGAQVVLPCAAGNATAVDWFRDANNGTHQFDRAGPRHRPNSNALLIERLESGDAGQYRCQAGNQNWTVHLHLGGEPSFSVLAGDTARLPCSGSMPGVWVQGSLAWKRLGPEISWQQLVELAAQRYGAYKFQIALGMGAALVLPAVTLDQAGTYLCVQGNHSHAVELEITARTGGWQPWIVGAAAFGYVAIGLASLFGYYQIRRALQTRRRRKRLMDPARRFFKVTGNGAHTPYGNVLPLADTAGVRQTNAVPYENVALDARGQGRPVPAEGPISTVESEDEEEYEHPDSEEEPAPEDGDGYENTNGDMKLCMGDKGSSDGACYENSLEENRAGGNWASDAAHYTNARQGPGAEDQVSEDSECYENTEEDSAPLSPGAVRLVTDLRMLLLGACEEPERDRQDGHSEGSAGERG</sequence>
<dbReference type="Ensembl" id="ENSGEVT00005023148.1">
    <property type="protein sequence ID" value="ENSGEVP00005022035.1"/>
    <property type="gene ID" value="ENSGEVG00005015653.1"/>
</dbReference>
<dbReference type="AlphaFoldDB" id="A0A8C4Y9H9"/>
<dbReference type="InterPro" id="IPR013783">
    <property type="entry name" value="Ig-like_fold"/>
</dbReference>
<dbReference type="CDD" id="cd00096">
    <property type="entry name" value="Ig"/>
    <property type="match status" value="1"/>
</dbReference>
<dbReference type="GO" id="GO:0050864">
    <property type="term" value="P:regulation of B cell activation"/>
    <property type="evidence" value="ECO:0007669"/>
    <property type="project" value="InterPro"/>
</dbReference>
<feature type="region of interest" description="Disordered" evidence="2">
    <location>
        <begin position="478"/>
        <end position="515"/>
    </location>
</feature>
<dbReference type="InterPro" id="IPR007110">
    <property type="entry name" value="Ig-like_dom"/>
</dbReference>
<dbReference type="InterPro" id="IPR036179">
    <property type="entry name" value="Ig-like_dom_sf"/>
</dbReference>
<gene>
    <name evidence="6" type="primary">CD19</name>
</gene>
<dbReference type="InterPro" id="IPR042341">
    <property type="entry name" value="CD19"/>
</dbReference>
<dbReference type="PANTHER" id="PTHR16674:SF2">
    <property type="entry name" value="B-LYMPHOCYTE ANTIGEN CD19"/>
    <property type="match status" value="1"/>
</dbReference>
<keyword evidence="7" id="KW-1185">Reference proteome</keyword>
<keyword evidence="3" id="KW-0472">Membrane</keyword>
<dbReference type="InterPro" id="IPR003599">
    <property type="entry name" value="Ig_sub"/>
</dbReference>
<protein>
    <recommendedName>
        <fullName evidence="5">Ig-like domain-containing protein</fullName>
    </recommendedName>
</protein>
<evidence type="ECO:0000259" key="5">
    <source>
        <dbReference type="PROSITE" id="PS50835"/>
    </source>
</evidence>
<dbReference type="Proteomes" id="UP000694390">
    <property type="component" value="Unassembled WGS sequence"/>
</dbReference>
<proteinExistence type="predicted"/>
<dbReference type="Pfam" id="PF00047">
    <property type="entry name" value="ig"/>
    <property type="match status" value="1"/>
</dbReference>
<dbReference type="SMART" id="SM00409">
    <property type="entry name" value="IG"/>
    <property type="match status" value="3"/>
</dbReference>
<reference evidence="6" key="2">
    <citation type="submission" date="2025-09" db="UniProtKB">
        <authorList>
            <consortium name="Ensembl"/>
        </authorList>
    </citation>
    <scope>IDENTIFICATION</scope>
</reference>
<feature type="transmembrane region" description="Helical" evidence="3">
    <location>
        <begin position="317"/>
        <end position="340"/>
    </location>
</feature>
<feature type="domain" description="Ig-like" evidence="5">
    <location>
        <begin position="222"/>
        <end position="308"/>
    </location>
</feature>
<feature type="chain" id="PRO_5034223259" description="Ig-like domain-containing protein" evidence="4">
    <location>
        <begin position="20"/>
        <end position="551"/>
    </location>
</feature>
<dbReference type="InterPro" id="IPR003598">
    <property type="entry name" value="Ig_sub2"/>
</dbReference>
<evidence type="ECO:0000313" key="6">
    <source>
        <dbReference type="Ensembl" id="ENSGEVP00005022035.1"/>
    </source>
</evidence>
<evidence type="ECO:0000256" key="3">
    <source>
        <dbReference type="SAM" id="Phobius"/>
    </source>
</evidence>
<feature type="compositionally biased region" description="Basic and acidic residues" evidence="2">
    <location>
        <begin position="533"/>
        <end position="551"/>
    </location>
</feature>
<feature type="domain" description="Ig-like" evidence="5">
    <location>
        <begin position="26"/>
        <end position="115"/>
    </location>
</feature>
<reference evidence="6" key="1">
    <citation type="submission" date="2025-08" db="UniProtKB">
        <authorList>
            <consortium name="Ensembl"/>
        </authorList>
    </citation>
    <scope>IDENTIFICATION</scope>
</reference>
<feature type="compositionally biased region" description="Acidic residues" evidence="2">
    <location>
        <begin position="494"/>
        <end position="509"/>
    </location>
</feature>
<dbReference type="GeneTree" id="ENSGT00390000014991"/>
<dbReference type="InterPro" id="IPR013151">
    <property type="entry name" value="Immunoglobulin_dom"/>
</dbReference>
<organism evidence="6 7">
    <name type="scientific">Gopherus evgoodei</name>
    <name type="common">Goodes thornscrub tortoise</name>
    <dbReference type="NCBI Taxonomy" id="1825980"/>
    <lineage>
        <taxon>Eukaryota</taxon>
        <taxon>Metazoa</taxon>
        <taxon>Chordata</taxon>
        <taxon>Craniata</taxon>
        <taxon>Vertebrata</taxon>
        <taxon>Euteleostomi</taxon>
        <taxon>Archelosauria</taxon>
        <taxon>Testudinata</taxon>
        <taxon>Testudines</taxon>
        <taxon>Cryptodira</taxon>
        <taxon>Durocryptodira</taxon>
        <taxon>Testudinoidea</taxon>
        <taxon>Testudinidae</taxon>
        <taxon>Gopherus</taxon>
    </lineage>
</organism>
<keyword evidence="4" id="KW-0732">Signal</keyword>
<dbReference type="GO" id="GO:0002322">
    <property type="term" value="P:B cell proliferation involved in immune response"/>
    <property type="evidence" value="ECO:0007669"/>
    <property type="project" value="InterPro"/>
</dbReference>
<evidence type="ECO:0000256" key="1">
    <source>
        <dbReference type="ARBA" id="ARBA00023319"/>
    </source>
</evidence>
<dbReference type="SMART" id="SM00408">
    <property type="entry name" value="IGc2"/>
    <property type="match status" value="2"/>
</dbReference>
<feature type="signal peptide" evidence="4">
    <location>
        <begin position="1"/>
        <end position="19"/>
    </location>
</feature>
<dbReference type="Gene3D" id="2.60.40.10">
    <property type="entry name" value="Immunoglobulins"/>
    <property type="match status" value="3"/>
</dbReference>
<feature type="domain" description="Ig-like" evidence="5">
    <location>
        <begin position="129"/>
        <end position="202"/>
    </location>
</feature>
<dbReference type="GO" id="GO:0050853">
    <property type="term" value="P:B cell receptor signaling pathway"/>
    <property type="evidence" value="ECO:0007669"/>
    <property type="project" value="TreeGrafter"/>
</dbReference>
<dbReference type="SUPFAM" id="SSF48726">
    <property type="entry name" value="Immunoglobulin"/>
    <property type="match status" value="3"/>
</dbReference>
<dbReference type="PROSITE" id="PS50835">
    <property type="entry name" value="IG_LIKE"/>
    <property type="match status" value="3"/>
</dbReference>